<evidence type="ECO:0000256" key="3">
    <source>
        <dbReference type="ARBA" id="ARBA00011950"/>
    </source>
</evidence>
<proteinExistence type="inferred from homology"/>
<evidence type="ECO:0000313" key="13">
    <source>
        <dbReference type="Proteomes" id="UP000471298"/>
    </source>
</evidence>
<name>A0A6N7F0K8_9GAMM</name>
<evidence type="ECO:0000256" key="5">
    <source>
        <dbReference type="ARBA" id="ARBA00023150"/>
    </source>
</evidence>
<keyword evidence="5" id="KW-0501">Molybdenum cofactor biosynthesis</keyword>
<dbReference type="Proteomes" id="UP000471298">
    <property type="component" value="Unassembled WGS sequence"/>
</dbReference>
<dbReference type="InterPro" id="IPR003448">
    <property type="entry name" value="Mopterin_biosynth_MoaE"/>
</dbReference>
<comment type="catalytic activity">
    <reaction evidence="11">
        <text>2 [molybdopterin-synthase sulfur-carrier protein]-C-terminal-Gly-aminoethanethioate + cyclic pyranopterin phosphate + H2O = molybdopterin + 2 [molybdopterin-synthase sulfur-carrier protein]-C-terminal Gly-Gly + 2 H(+)</text>
        <dbReference type="Rhea" id="RHEA:26333"/>
        <dbReference type="Rhea" id="RHEA-COMP:12202"/>
        <dbReference type="Rhea" id="RHEA-COMP:19907"/>
        <dbReference type="ChEBI" id="CHEBI:15377"/>
        <dbReference type="ChEBI" id="CHEBI:15378"/>
        <dbReference type="ChEBI" id="CHEBI:58698"/>
        <dbReference type="ChEBI" id="CHEBI:59648"/>
        <dbReference type="ChEBI" id="CHEBI:90778"/>
        <dbReference type="ChEBI" id="CHEBI:232372"/>
        <dbReference type="EC" id="2.8.1.12"/>
    </reaction>
</comment>
<dbReference type="EC" id="2.8.1.12" evidence="3"/>
<dbReference type="InterPro" id="IPR036563">
    <property type="entry name" value="MoaE_sf"/>
</dbReference>
<dbReference type="GO" id="GO:0030366">
    <property type="term" value="F:molybdopterin synthase activity"/>
    <property type="evidence" value="ECO:0007669"/>
    <property type="project" value="UniProtKB-EC"/>
</dbReference>
<dbReference type="Gene3D" id="3.90.1170.40">
    <property type="entry name" value="Molybdopterin biosynthesis MoaE subunit"/>
    <property type="match status" value="1"/>
</dbReference>
<evidence type="ECO:0000256" key="11">
    <source>
        <dbReference type="ARBA" id="ARBA00049878"/>
    </source>
</evidence>
<dbReference type="RefSeq" id="WP_152808577.1">
    <property type="nucleotide sequence ID" value="NZ_WHNW01000001.1"/>
</dbReference>
<evidence type="ECO:0000256" key="1">
    <source>
        <dbReference type="ARBA" id="ARBA00005046"/>
    </source>
</evidence>
<dbReference type="PANTHER" id="PTHR23404">
    <property type="entry name" value="MOLYBDOPTERIN SYNTHASE RELATED"/>
    <property type="match status" value="1"/>
</dbReference>
<comment type="caution">
    <text evidence="12">The sequence shown here is derived from an EMBL/GenBank/DDBJ whole genome shotgun (WGS) entry which is preliminary data.</text>
</comment>
<dbReference type="Pfam" id="PF02391">
    <property type="entry name" value="MoaE"/>
    <property type="match status" value="1"/>
</dbReference>
<dbReference type="UniPathway" id="UPA00344"/>
<evidence type="ECO:0000256" key="7">
    <source>
        <dbReference type="ARBA" id="ARBA00029745"/>
    </source>
</evidence>
<sequence length="164" mass="18370">MTRLTDQSALCITLCDATFDPYALIKQTQPIMPITGAQSIFIGYMRDYREDGAVTAMEIHHYPTMTENVLRTMGEAAINDFSLNQLVIAHRVGHVTPTEALVVISACAGHRANATQATQHLLELLKHQAPFWKKETAQGTTQWVKENTKNELQQPIHRVNSLDN</sequence>
<evidence type="ECO:0000256" key="4">
    <source>
        <dbReference type="ARBA" id="ARBA00013858"/>
    </source>
</evidence>
<dbReference type="EMBL" id="WHNW01000001">
    <property type="protein sequence ID" value="MPV85386.1"/>
    <property type="molecule type" value="Genomic_DNA"/>
</dbReference>
<dbReference type="GO" id="GO:0006777">
    <property type="term" value="P:Mo-molybdopterin cofactor biosynthetic process"/>
    <property type="evidence" value="ECO:0007669"/>
    <property type="project" value="UniProtKB-KW"/>
</dbReference>
<comment type="similarity">
    <text evidence="2">Belongs to the MoaE family.</text>
</comment>
<evidence type="ECO:0000313" key="12">
    <source>
        <dbReference type="EMBL" id="MPV85386.1"/>
    </source>
</evidence>
<evidence type="ECO:0000256" key="6">
    <source>
        <dbReference type="ARBA" id="ARBA00026066"/>
    </source>
</evidence>
<reference evidence="12 13" key="1">
    <citation type="submission" date="2019-10" db="EMBL/GenBank/DDBJ databases">
        <title>Cardiobacteriales fam. a chemoheterotrophic member of the order Cardiobacteriales, and proposal of Cardiobacteriales fam. nov.</title>
        <authorList>
            <person name="Wang C."/>
        </authorList>
    </citation>
    <scope>NUCLEOTIDE SEQUENCE [LARGE SCALE GENOMIC DNA]</scope>
    <source>
        <strain evidence="12 13">ML27</strain>
    </source>
</reference>
<comment type="pathway">
    <text evidence="1">Cofactor biosynthesis; molybdopterin biosynthesis.</text>
</comment>
<evidence type="ECO:0000256" key="9">
    <source>
        <dbReference type="ARBA" id="ARBA00030781"/>
    </source>
</evidence>
<protein>
    <recommendedName>
        <fullName evidence="4">Molybdopterin synthase catalytic subunit</fullName>
        <ecNumber evidence="3">2.8.1.12</ecNumber>
    </recommendedName>
    <alternativeName>
        <fullName evidence="9">MPT synthase subunit 2</fullName>
    </alternativeName>
    <alternativeName>
        <fullName evidence="7">Molybdenum cofactor biosynthesis protein E</fullName>
    </alternativeName>
    <alternativeName>
        <fullName evidence="8">Molybdopterin-converting factor large subunit</fullName>
    </alternativeName>
    <alternativeName>
        <fullName evidence="10">Molybdopterin-converting factor subunit 2</fullName>
    </alternativeName>
</protein>
<gene>
    <name evidence="12" type="ORF">GCU85_01385</name>
</gene>
<dbReference type="InParanoid" id="A0A6N7F0K8"/>
<dbReference type="CDD" id="cd00756">
    <property type="entry name" value="MoaE"/>
    <property type="match status" value="1"/>
</dbReference>
<dbReference type="SUPFAM" id="SSF54690">
    <property type="entry name" value="Molybdopterin synthase subunit MoaE"/>
    <property type="match status" value="1"/>
</dbReference>
<keyword evidence="13" id="KW-1185">Reference proteome</keyword>
<evidence type="ECO:0000256" key="8">
    <source>
        <dbReference type="ARBA" id="ARBA00030407"/>
    </source>
</evidence>
<comment type="subunit">
    <text evidence="6">Heterotetramer of 2 MoaD subunits and 2 MoaE subunits. Also stable as homodimer. The enzyme changes between these two forms during catalysis.</text>
</comment>
<dbReference type="AlphaFoldDB" id="A0A6N7F0K8"/>
<evidence type="ECO:0000256" key="2">
    <source>
        <dbReference type="ARBA" id="ARBA00005426"/>
    </source>
</evidence>
<organism evidence="12 13">
    <name type="scientific">Ostreibacterium oceani</name>
    <dbReference type="NCBI Taxonomy" id="2654998"/>
    <lineage>
        <taxon>Bacteria</taxon>
        <taxon>Pseudomonadati</taxon>
        <taxon>Pseudomonadota</taxon>
        <taxon>Gammaproteobacteria</taxon>
        <taxon>Cardiobacteriales</taxon>
        <taxon>Ostreibacteriaceae</taxon>
        <taxon>Ostreibacterium</taxon>
    </lineage>
</organism>
<evidence type="ECO:0000256" key="10">
    <source>
        <dbReference type="ARBA" id="ARBA00032474"/>
    </source>
</evidence>
<dbReference type="FunCoup" id="A0A6N7F0K8">
    <property type="interactions" value="449"/>
</dbReference>
<accession>A0A6N7F0K8</accession>